<dbReference type="FunFam" id="3.30.160.60:FF:000100">
    <property type="entry name" value="Zinc finger 45-like"/>
    <property type="match status" value="1"/>
</dbReference>
<dbReference type="SMART" id="SM00355">
    <property type="entry name" value="ZnF_C2H2"/>
    <property type="match status" value="9"/>
</dbReference>
<evidence type="ECO:0000256" key="10">
    <source>
        <dbReference type="SAM" id="MobiDB-lite"/>
    </source>
</evidence>
<keyword evidence="7" id="KW-0804">Transcription</keyword>
<protein>
    <recommendedName>
        <fullName evidence="11">C2H2-type domain-containing protein</fullName>
    </recommendedName>
</protein>
<accession>A0A8K0JWE8</accession>
<evidence type="ECO:0000313" key="13">
    <source>
        <dbReference type="Proteomes" id="UP000792457"/>
    </source>
</evidence>
<evidence type="ECO:0000256" key="8">
    <source>
        <dbReference type="ARBA" id="ARBA00023242"/>
    </source>
</evidence>
<dbReference type="GO" id="GO:0000977">
    <property type="term" value="F:RNA polymerase II transcription regulatory region sequence-specific DNA binding"/>
    <property type="evidence" value="ECO:0007669"/>
    <property type="project" value="TreeGrafter"/>
</dbReference>
<dbReference type="Pfam" id="PF00096">
    <property type="entry name" value="zf-C2H2"/>
    <property type="match status" value="3"/>
</dbReference>
<feature type="compositionally biased region" description="Polar residues" evidence="10">
    <location>
        <begin position="184"/>
        <end position="197"/>
    </location>
</feature>
<keyword evidence="5" id="KW-0862">Zinc</keyword>
<dbReference type="PANTHER" id="PTHR24381">
    <property type="entry name" value="ZINC FINGER PROTEIN"/>
    <property type="match status" value="1"/>
</dbReference>
<keyword evidence="6" id="KW-0805">Transcription regulation</keyword>
<feature type="domain" description="C2H2-type" evidence="11">
    <location>
        <begin position="141"/>
        <end position="163"/>
    </location>
</feature>
<name>A0A8K0JWE8_LADFU</name>
<keyword evidence="8" id="KW-0539">Nucleus</keyword>
<evidence type="ECO:0000256" key="3">
    <source>
        <dbReference type="ARBA" id="ARBA00022737"/>
    </source>
</evidence>
<evidence type="ECO:0000256" key="5">
    <source>
        <dbReference type="ARBA" id="ARBA00022833"/>
    </source>
</evidence>
<keyword evidence="3" id="KW-0677">Repeat</keyword>
<dbReference type="Gene3D" id="3.30.160.60">
    <property type="entry name" value="Classic Zinc Finger"/>
    <property type="match status" value="6"/>
</dbReference>
<dbReference type="EMBL" id="KZ308180">
    <property type="protein sequence ID" value="KAG8223930.1"/>
    <property type="molecule type" value="Genomic_DNA"/>
</dbReference>
<evidence type="ECO:0000256" key="9">
    <source>
        <dbReference type="PROSITE-ProRule" id="PRU00042"/>
    </source>
</evidence>
<keyword evidence="13" id="KW-1185">Reference proteome</keyword>
<feature type="non-terminal residue" evidence="12">
    <location>
        <position position="1"/>
    </location>
</feature>
<feature type="domain" description="C2H2-type" evidence="11">
    <location>
        <begin position="300"/>
        <end position="327"/>
    </location>
</feature>
<evidence type="ECO:0000256" key="7">
    <source>
        <dbReference type="ARBA" id="ARBA00023163"/>
    </source>
</evidence>
<evidence type="ECO:0000256" key="4">
    <source>
        <dbReference type="ARBA" id="ARBA00022771"/>
    </source>
</evidence>
<feature type="domain" description="C2H2-type" evidence="11">
    <location>
        <begin position="199"/>
        <end position="228"/>
    </location>
</feature>
<dbReference type="InterPro" id="IPR036236">
    <property type="entry name" value="Znf_C2H2_sf"/>
</dbReference>
<feature type="domain" description="C2H2-type" evidence="11">
    <location>
        <begin position="225"/>
        <end position="252"/>
    </location>
</feature>
<comment type="caution">
    <text evidence="12">The sequence shown here is derived from an EMBL/GenBank/DDBJ whole genome shotgun (WGS) entry which is preliminary data.</text>
</comment>
<dbReference type="Proteomes" id="UP000792457">
    <property type="component" value="Unassembled WGS sequence"/>
</dbReference>
<dbReference type="GO" id="GO:0005634">
    <property type="term" value="C:nucleus"/>
    <property type="evidence" value="ECO:0007669"/>
    <property type="project" value="UniProtKB-SubCell"/>
</dbReference>
<feature type="domain" description="C2H2-type" evidence="11">
    <location>
        <begin position="82"/>
        <end position="109"/>
    </location>
</feature>
<dbReference type="OrthoDB" id="10064525at2759"/>
<dbReference type="PANTHER" id="PTHR24381:SF393">
    <property type="entry name" value="CHROMATIN-LINKED ADAPTOR FOR MSL PROTEINS, ISOFORM B"/>
    <property type="match status" value="1"/>
</dbReference>
<comment type="subcellular location">
    <subcellularLocation>
        <location evidence="1">Nucleus</location>
    </subcellularLocation>
</comment>
<evidence type="ECO:0000259" key="11">
    <source>
        <dbReference type="PROSITE" id="PS50157"/>
    </source>
</evidence>
<dbReference type="SUPFAM" id="SSF57667">
    <property type="entry name" value="beta-beta-alpha zinc fingers"/>
    <property type="match status" value="4"/>
</dbReference>
<feature type="domain" description="C2H2-type" evidence="11">
    <location>
        <begin position="10"/>
        <end position="32"/>
    </location>
</feature>
<evidence type="ECO:0000256" key="2">
    <source>
        <dbReference type="ARBA" id="ARBA00022723"/>
    </source>
</evidence>
<dbReference type="FunFam" id="3.30.160.60:FF:000130">
    <property type="entry name" value="Spalt-like transcription factor 4"/>
    <property type="match status" value="1"/>
</dbReference>
<dbReference type="GO" id="GO:0008270">
    <property type="term" value="F:zinc ion binding"/>
    <property type="evidence" value="ECO:0007669"/>
    <property type="project" value="UniProtKB-KW"/>
</dbReference>
<dbReference type="InterPro" id="IPR013087">
    <property type="entry name" value="Znf_C2H2_type"/>
</dbReference>
<dbReference type="PROSITE" id="PS00028">
    <property type="entry name" value="ZINC_FINGER_C2H2_1"/>
    <property type="match status" value="8"/>
</dbReference>
<organism evidence="12 13">
    <name type="scientific">Ladona fulva</name>
    <name type="common">Scarce chaser dragonfly</name>
    <name type="synonym">Libellula fulva</name>
    <dbReference type="NCBI Taxonomy" id="123851"/>
    <lineage>
        <taxon>Eukaryota</taxon>
        <taxon>Metazoa</taxon>
        <taxon>Ecdysozoa</taxon>
        <taxon>Arthropoda</taxon>
        <taxon>Hexapoda</taxon>
        <taxon>Insecta</taxon>
        <taxon>Pterygota</taxon>
        <taxon>Palaeoptera</taxon>
        <taxon>Odonata</taxon>
        <taxon>Epiprocta</taxon>
        <taxon>Anisoptera</taxon>
        <taxon>Libelluloidea</taxon>
        <taxon>Libellulidae</taxon>
        <taxon>Ladona</taxon>
    </lineage>
</organism>
<evidence type="ECO:0000256" key="1">
    <source>
        <dbReference type="ARBA" id="ARBA00004123"/>
    </source>
</evidence>
<dbReference type="GO" id="GO:0000981">
    <property type="term" value="F:DNA-binding transcription factor activity, RNA polymerase II-specific"/>
    <property type="evidence" value="ECO:0007669"/>
    <property type="project" value="TreeGrafter"/>
</dbReference>
<reference evidence="12" key="1">
    <citation type="submission" date="2013-04" db="EMBL/GenBank/DDBJ databases">
        <authorList>
            <person name="Qu J."/>
            <person name="Murali S.C."/>
            <person name="Bandaranaike D."/>
            <person name="Bellair M."/>
            <person name="Blankenburg K."/>
            <person name="Chao H."/>
            <person name="Dinh H."/>
            <person name="Doddapaneni H."/>
            <person name="Downs B."/>
            <person name="Dugan-Rocha S."/>
            <person name="Elkadiri S."/>
            <person name="Gnanaolivu R.D."/>
            <person name="Hernandez B."/>
            <person name="Javaid M."/>
            <person name="Jayaseelan J.C."/>
            <person name="Lee S."/>
            <person name="Li M."/>
            <person name="Ming W."/>
            <person name="Munidasa M."/>
            <person name="Muniz J."/>
            <person name="Nguyen L."/>
            <person name="Ongeri F."/>
            <person name="Osuji N."/>
            <person name="Pu L.-L."/>
            <person name="Puazo M."/>
            <person name="Qu C."/>
            <person name="Quiroz J."/>
            <person name="Raj R."/>
            <person name="Weissenberger G."/>
            <person name="Xin Y."/>
            <person name="Zou X."/>
            <person name="Han Y."/>
            <person name="Richards S."/>
            <person name="Worley K."/>
            <person name="Muzny D."/>
            <person name="Gibbs R."/>
        </authorList>
    </citation>
    <scope>NUCLEOTIDE SEQUENCE</scope>
    <source>
        <strain evidence="12">Sampled in the wild</strain>
    </source>
</reference>
<gene>
    <name evidence="12" type="ORF">J437_LFUL003738</name>
</gene>
<feature type="domain" description="C2H2-type" evidence="11">
    <location>
        <begin position="342"/>
        <end position="369"/>
    </location>
</feature>
<sequence>MRSHTGERPFQCVVCGRAFSQKSNVKKHMLTHRVWPSGLTNTLPSEPIQVISLENGFDSERQMHSERRVKDNNVQVVIDSSYVCQYCGRAFRSYLELKSHMKDHSNQKMFKCIQRKCGKTFPDLDSFIIHTKSHSSEEVRYRCHVCCEIFKSLAELGTHQYTHLPPSNSINSSSSEKESDINETGKSVPSAPKTSSRQYRCGKCRSYFATPEALEHHNETATHYHPCPHCKRIFHCERYLRRHLPTHGTARIIAPAADDPITAAPYLYVGSYECDICSKKFRTERYMTNHRLIHFENRPHACSQCPASFNRRDKLVRHQLIHEPVKHKLKLHVLTHNSSKRFHCPKCSLAFQKQSLVDEHLKKCVGRDPVPKPEIPL</sequence>
<keyword evidence="4 9" id="KW-0863">Zinc-finger</keyword>
<feature type="domain" description="C2H2-type" evidence="11">
    <location>
        <begin position="272"/>
        <end position="299"/>
    </location>
</feature>
<dbReference type="PROSITE" id="PS50157">
    <property type="entry name" value="ZINC_FINGER_C2H2_2"/>
    <property type="match status" value="9"/>
</dbReference>
<evidence type="ECO:0000313" key="12">
    <source>
        <dbReference type="EMBL" id="KAG8223930.1"/>
    </source>
</evidence>
<dbReference type="Pfam" id="PF13912">
    <property type="entry name" value="zf-C2H2_6"/>
    <property type="match status" value="2"/>
</dbReference>
<reference evidence="12" key="2">
    <citation type="submission" date="2017-10" db="EMBL/GenBank/DDBJ databases">
        <title>Ladona fulva Genome sequencing and assembly.</title>
        <authorList>
            <person name="Murali S."/>
            <person name="Richards S."/>
            <person name="Bandaranaike D."/>
            <person name="Bellair M."/>
            <person name="Blankenburg K."/>
            <person name="Chao H."/>
            <person name="Dinh H."/>
            <person name="Doddapaneni H."/>
            <person name="Dugan-Rocha S."/>
            <person name="Elkadiri S."/>
            <person name="Gnanaolivu R."/>
            <person name="Hernandez B."/>
            <person name="Skinner E."/>
            <person name="Javaid M."/>
            <person name="Lee S."/>
            <person name="Li M."/>
            <person name="Ming W."/>
            <person name="Munidasa M."/>
            <person name="Muniz J."/>
            <person name="Nguyen L."/>
            <person name="Hughes D."/>
            <person name="Osuji N."/>
            <person name="Pu L.-L."/>
            <person name="Puazo M."/>
            <person name="Qu C."/>
            <person name="Quiroz J."/>
            <person name="Raj R."/>
            <person name="Weissenberger G."/>
            <person name="Xin Y."/>
            <person name="Zou X."/>
            <person name="Han Y."/>
            <person name="Worley K."/>
            <person name="Muzny D."/>
            <person name="Gibbs R."/>
        </authorList>
    </citation>
    <scope>NUCLEOTIDE SEQUENCE</scope>
    <source>
        <strain evidence="12">Sampled in the wild</strain>
    </source>
</reference>
<proteinExistence type="predicted"/>
<feature type="domain" description="C2H2-type" evidence="11">
    <location>
        <begin position="110"/>
        <end position="139"/>
    </location>
</feature>
<evidence type="ECO:0000256" key="6">
    <source>
        <dbReference type="ARBA" id="ARBA00023015"/>
    </source>
</evidence>
<dbReference type="AlphaFoldDB" id="A0A8K0JWE8"/>
<keyword evidence="2" id="KW-0479">Metal-binding</keyword>
<feature type="region of interest" description="Disordered" evidence="10">
    <location>
        <begin position="164"/>
        <end position="197"/>
    </location>
</feature>